<sequence length="244" mass="25565">MGWNSLAPDAVTKGAKATVATHQSPLVLAVFGAVAFSTVVAGAAPDSASPPRATGAAIVPGRGAQPLGAQAVVDTPWVVERPHPRATYGSFGRAGAGLRTLVRRALGAYADSGAWQRADTSFLYRDQVELRRSIQGDPYWVVNDREKPSRVSGLRMSLTTRTVEASDVASIRAPLEAAGWAEDAAYSADGPDGTVFAYVCREALCVVQGSWDGGDGSDSTYVPEPGESIELLCVPRVPGRAPKR</sequence>
<organism evidence="1 2">
    <name type="scientific">Eiseniibacteriota bacterium</name>
    <dbReference type="NCBI Taxonomy" id="2212470"/>
    <lineage>
        <taxon>Bacteria</taxon>
        <taxon>Candidatus Eiseniibacteriota</taxon>
    </lineage>
</organism>
<comment type="caution">
    <text evidence="1">The sequence shown here is derived from an EMBL/GenBank/DDBJ whole genome shotgun (WGS) entry which is preliminary data.</text>
</comment>
<protein>
    <submittedName>
        <fullName evidence="1">Uncharacterized protein</fullName>
    </submittedName>
</protein>
<reference evidence="1 2" key="1">
    <citation type="journal article" date="2019" name="Nat. Microbiol.">
        <title>Mediterranean grassland soil C-N compound turnover is dependent on rainfall and depth, and is mediated by genomically divergent microorganisms.</title>
        <authorList>
            <person name="Diamond S."/>
            <person name="Andeer P.F."/>
            <person name="Li Z."/>
            <person name="Crits-Christoph A."/>
            <person name="Burstein D."/>
            <person name="Anantharaman K."/>
            <person name="Lane K.R."/>
            <person name="Thomas B.C."/>
            <person name="Pan C."/>
            <person name="Northen T.R."/>
            <person name="Banfield J.F."/>
        </authorList>
    </citation>
    <scope>NUCLEOTIDE SEQUENCE [LARGE SCALE GENOMIC DNA]</scope>
    <source>
        <strain evidence="1">WS_8</strain>
    </source>
</reference>
<evidence type="ECO:0000313" key="1">
    <source>
        <dbReference type="EMBL" id="TMQ62616.1"/>
    </source>
</evidence>
<evidence type="ECO:0000313" key="2">
    <source>
        <dbReference type="Proteomes" id="UP000316609"/>
    </source>
</evidence>
<dbReference type="AlphaFoldDB" id="A0A538TG94"/>
<dbReference type="Proteomes" id="UP000316609">
    <property type="component" value="Unassembled WGS sequence"/>
</dbReference>
<accession>A0A538TG94</accession>
<proteinExistence type="predicted"/>
<dbReference type="EMBL" id="VBOY01000127">
    <property type="protein sequence ID" value="TMQ62616.1"/>
    <property type="molecule type" value="Genomic_DNA"/>
</dbReference>
<name>A0A538TG94_UNCEI</name>
<gene>
    <name evidence="1" type="ORF">E6K78_11405</name>
</gene>